<evidence type="ECO:0000313" key="3">
    <source>
        <dbReference type="Proteomes" id="UP000314285"/>
    </source>
</evidence>
<dbReference type="EMBL" id="VFBM01000003">
    <property type="protein sequence ID" value="TNX93126.1"/>
    <property type="molecule type" value="Genomic_DNA"/>
</dbReference>
<dbReference type="RefSeq" id="WP_139880631.1">
    <property type="nucleotide sequence ID" value="NZ_VFBM01000003.1"/>
</dbReference>
<reference evidence="2 3" key="1">
    <citation type="submission" date="2019-06" db="EMBL/GenBank/DDBJ databases">
        <title>Genome of Acinetobacter radioresistens APH1, a phenol degrading strain.</title>
        <authorList>
            <person name="Liu Y."/>
        </authorList>
    </citation>
    <scope>NUCLEOTIDE SEQUENCE [LARGE SCALE GENOMIC DNA]</scope>
    <source>
        <strain evidence="2 3">APH1</strain>
    </source>
</reference>
<protein>
    <submittedName>
        <fullName evidence="2">Uncharacterized protein</fullName>
    </submittedName>
</protein>
<evidence type="ECO:0000256" key="1">
    <source>
        <dbReference type="SAM" id="Coils"/>
    </source>
</evidence>
<gene>
    <name evidence="2" type="ORF">FHY67_06085</name>
</gene>
<dbReference type="Proteomes" id="UP000314285">
    <property type="component" value="Unassembled WGS sequence"/>
</dbReference>
<proteinExistence type="predicted"/>
<feature type="coiled-coil region" evidence="1">
    <location>
        <begin position="48"/>
        <end position="75"/>
    </location>
</feature>
<comment type="caution">
    <text evidence="2">The sequence shown here is derived from an EMBL/GenBank/DDBJ whole genome shotgun (WGS) entry which is preliminary data.</text>
</comment>
<accession>A0A8H2K6F4</accession>
<name>A0A8H2K6F4_ACIRA</name>
<keyword evidence="1" id="KW-0175">Coiled coil</keyword>
<evidence type="ECO:0000313" key="2">
    <source>
        <dbReference type="EMBL" id="TNX93126.1"/>
    </source>
</evidence>
<organism evidence="2 3">
    <name type="scientific">Acinetobacter radioresistens</name>
    <dbReference type="NCBI Taxonomy" id="40216"/>
    <lineage>
        <taxon>Bacteria</taxon>
        <taxon>Pseudomonadati</taxon>
        <taxon>Pseudomonadota</taxon>
        <taxon>Gammaproteobacteria</taxon>
        <taxon>Moraxellales</taxon>
        <taxon>Moraxellaceae</taxon>
        <taxon>Acinetobacter</taxon>
    </lineage>
</organism>
<dbReference type="AlphaFoldDB" id="A0A8H2K6F4"/>
<sequence>MINKLEVGLLARVLVNQALLILKDKEIAKLQKQVQLSQAATDRMESCYIQMKKEVEQLQSELKCCRQENHTLISRLNQSQLQDPELEQKLREEGQFHSVCNLGPHTRLLFKRSQ</sequence>